<organism evidence="1">
    <name type="scientific">marine sediment metagenome</name>
    <dbReference type="NCBI Taxonomy" id="412755"/>
    <lineage>
        <taxon>unclassified sequences</taxon>
        <taxon>metagenomes</taxon>
        <taxon>ecological metagenomes</taxon>
    </lineage>
</organism>
<proteinExistence type="predicted"/>
<name>A0A0F9CVS5_9ZZZZ</name>
<protein>
    <recommendedName>
        <fullName evidence="2">RiboL-PSP-HEPN domain-containing protein</fullName>
    </recommendedName>
</protein>
<dbReference type="AlphaFoldDB" id="A0A0F9CVS5"/>
<sequence length="82" mass="9892">MLHCSFIEDKIEIVKNTKHFETLCLNCGKDEGDIRYFLKKMQKLRNNLAHSNHMRSNFKNWGELLETIKICRVLTFEMKRFL</sequence>
<accession>A0A0F9CVS5</accession>
<dbReference type="EMBL" id="LAZR01031537">
    <property type="protein sequence ID" value="KKL53463.1"/>
    <property type="molecule type" value="Genomic_DNA"/>
</dbReference>
<comment type="caution">
    <text evidence="1">The sequence shown here is derived from an EMBL/GenBank/DDBJ whole genome shotgun (WGS) entry which is preliminary data.</text>
</comment>
<evidence type="ECO:0000313" key="1">
    <source>
        <dbReference type="EMBL" id="KKL53463.1"/>
    </source>
</evidence>
<gene>
    <name evidence="1" type="ORF">LCGC14_2275200</name>
</gene>
<reference evidence="1" key="1">
    <citation type="journal article" date="2015" name="Nature">
        <title>Complex archaea that bridge the gap between prokaryotes and eukaryotes.</title>
        <authorList>
            <person name="Spang A."/>
            <person name="Saw J.H."/>
            <person name="Jorgensen S.L."/>
            <person name="Zaremba-Niedzwiedzka K."/>
            <person name="Martijn J."/>
            <person name="Lind A.E."/>
            <person name="van Eijk R."/>
            <person name="Schleper C."/>
            <person name="Guy L."/>
            <person name="Ettema T.J."/>
        </authorList>
    </citation>
    <scope>NUCLEOTIDE SEQUENCE</scope>
</reference>
<evidence type="ECO:0008006" key="2">
    <source>
        <dbReference type="Google" id="ProtNLM"/>
    </source>
</evidence>